<evidence type="ECO:0000313" key="1">
    <source>
        <dbReference type="EMBL" id="KAF9471013.1"/>
    </source>
</evidence>
<keyword evidence="2" id="KW-1185">Reference proteome</keyword>
<dbReference type="OrthoDB" id="2269034at2759"/>
<gene>
    <name evidence="1" type="ORF">BDN70DRAFT_926290</name>
</gene>
<evidence type="ECO:0000313" key="2">
    <source>
        <dbReference type="Proteomes" id="UP000807469"/>
    </source>
</evidence>
<dbReference type="Proteomes" id="UP000807469">
    <property type="component" value="Unassembled WGS sequence"/>
</dbReference>
<evidence type="ECO:0008006" key="3">
    <source>
        <dbReference type="Google" id="ProtNLM"/>
    </source>
</evidence>
<accession>A0A9P5YLD3</accession>
<dbReference type="EMBL" id="MU155780">
    <property type="protein sequence ID" value="KAF9471013.1"/>
    <property type="molecule type" value="Genomic_DNA"/>
</dbReference>
<reference evidence="1" key="1">
    <citation type="submission" date="2020-11" db="EMBL/GenBank/DDBJ databases">
        <authorList>
            <consortium name="DOE Joint Genome Institute"/>
            <person name="Ahrendt S."/>
            <person name="Riley R."/>
            <person name="Andreopoulos W."/>
            <person name="Labutti K."/>
            <person name="Pangilinan J."/>
            <person name="Ruiz-Duenas F.J."/>
            <person name="Barrasa J.M."/>
            <person name="Sanchez-Garcia M."/>
            <person name="Camarero S."/>
            <person name="Miyauchi S."/>
            <person name="Serrano A."/>
            <person name="Linde D."/>
            <person name="Babiker R."/>
            <person name="Drula E."/>
            <person name="Ayuso-Fernandez I."/>
            <person name="Pacheco R."/>
            <person name="Padilla G."/>
            <person name="Ferreira P."/>
            <person name="Barriuso J."/>
            <person name="Kellner H."/>
            <person name="Castanera R."/>
            <person name="Alfaro M."/>
            <person name="Ramirez L."/>
            <person name="Pisabarro A.G."/>
            <person name="Kuo A."/>
            <person name="Tritt A."/>
            <person name="Lipzen A."/>
            <person name="He G."/>
            <person name="Yan M."/>
            <person name="Ng V."/>
            <person name="Cullen D."/>
            <person name="Martin F."/>
            <person name="Rosso M.-N."/>
            <person name="Henrissat B."/>
            <person name="Hibbett D."/>
            <person name="Martinez A.T."/>
            <person name="Grigoriev I.V."/>
        </authorList>
    </citation>
    <scope>NUCLEOTIDE SEQUENCE</scope>
    <source>
        <strain evidence="1">CIRM-BRFM 674</strain>
    </source>
</reference>
<organism evidence="1 2">
    <name type="scientific">Pholiota conissans</name>
    <dbReference type="NCBI Taxonomy" id="109636"/>
    <lineage>
        <taxon>Eukaryota</taxon>
        <taxon>Fungi</taxon>
        <taxon>Dikarya</taxon>
        <taxon>Basidiomycota</taxon>
        <taxon>Agaricomycotina</taxon>
        <taxon>Agaricomycetes</taxon>
        <taxon>Agaricomycetidae</taxon>
        <taxon>Agaricales</taxon>
        <taxon>Agaricineae</taxon>
        <taxon>Strophariaceae</taxon>
        <taxon>Pholiota</taxon>
    </lineage>
</organism>
<comment type="caution">
    <text evidence="1">The sequence shown here is derived from an EMBL/GenBank/DDBJ whole genome shotgun (WGS) entry which is preliminary data.</text>
</comment>
<sequence length="190" mass="21957">MKQTAPMLFCHVCSSWRRVALESAILWSYLSFQVSVYETNPRFASWALLKDEIDLLRWWKTNHRAIPPMMRISLSIVYLKRHYVPKDLVAGDSVDFLLEYISTLYLPALQTLSLPLDTETWNNCHTQELSTVLHSTPNLTTLTLGLQFFDLMNDGRLAIASHYSNPFWSVHSLDLKHLRIEIPPLTGDSH</sequence>
<name>A0A9P5YLD3_9AGAR</name>
<dbReference type="SUPFAM" id="SSF52047">
    <property type="entry name" value="RNI-like"/>
    <property type="match status" value="1"/>
</dbReference>
<dbReference type="AlphaFoldDB" id="A0A9P5YLD3"/>
<proteinExistence type="predicted"/>
<protein>
    <recommendedName>
        <fullName evidence="3">F-box domain-containing protein</fullName>
    </recommendedName>
</protein>